<proteinExistence type="predicted"/>
<name>A0ABQ9F112_TEGGR</name>
<comment type="domain">
    <text evidence="6">The N-terminal C2 domain associates with lipid membranes upon calcium binding.</text>
</comment>
<gene>
    <name evidence="8" type="ORF">KUTeg_011685</name>
</gene>
<comment type="caution">
    <text evidence="8">The sequence shown here is derived from an EMBL/GenBank/DDBJ whole genome shotgun (WGS) entry which is preliminary data.</text>
</comment>
<protein>
    <recommendedName>
        <fullName evidence="2 6">Phospholipase A2</fullName>
        <ecNumber evidence="2 6">3.1.1.4</ecNumber>
    </recommendedName>
</protein>
<sequence length="319" mass="37372">MVKGTDVSDQCPKKMAARNRQTIKKQTLMILKEKAVDTPDAYIETIIHTKHGPLTQQTDVIENETSPEWNQQLKIIFSPTKDPSFEFRLKDRDLLEDDTLGIHKCKISTIPQEIHMKDTVVHVEKKECHVENPHDLKCDIGLSEQEINFIHTRRELIYKRMKADFGDNGPTDIAERQYETWSEQRRKLKDGKTPFPILSCINVKSDETASEFHEWVEFSPYQMAIPKYEEKSSKDCNEKDTYKKPGIERKIPEELEQGCFSIFDDENKAYDSMKFHYTQSEVKKLIDLVEFNTELNIGKIKKCIEECVKRKQKKRHSTN</sequence>
<organism evidence="8 9">
    <name type="scientific">Tegillarca granosa</name>
    <name type="common">Malaysian cockle</name>
    <name type="synonym">Anadara granosa</name>
    <dbReference type="NCBI Taxonomy" id="220873"/>
    <lineage>
        <taxon>Eukaryota</taxon>
        <taxon>Metazoa</taxon>
        <taxon>Spiralia</taxon>
        <taxon>Lophotrochozoa</taxon>
        <taxon>Mollusca</taxon>
        <taxon>Bivalvia</taxon>
        <taxon>Autobranchia</taxon>
        <taxon>Pteriomorphia</taxon>
        <taxon>Arcoida</taxon>
        <taxon>Arcoidea</taxon>
        <taxon>Arcidae</taxon>
        <taxon>Tegillarca</taxon>
    </lineage>
</organism>
<dbReference type="PROSITE" id="PS50004">
    <property type="entry name" value="C2"/>
    <property type="match status" value="1"/>
</dbReference>
<evidence type="ECO:0000259" key="7">
    <source>
        <dbReference type="PROSITE" id="PS50004"/>
    </source>
</evidence>
<keyword evidence="6" id="KW-0106">Calcium</keyword>
<evidence type="ECO:0000313" key="8">
    <source>
        <dbReference type="EMBL" id="KAJ8309820.1"/>
    </source>
</evidence>
<keyword evidence="6" id="KW-0479">Metal-binding</keyword>
<evidence type="ECO:0000256" key="5">
    <source>
        <dbReference type="ARBA" id="ARBA00023098"/>
    </source>
</evidence>
<dbReference type="InterPro" id="IPR035892">
    <property type="entry name" value="C2_domain_sf"/>
</dbReference>
<dbReference type="InterPro" id="IPR002642">
    <property type="entry name" value="LysoPLipase_cat_dom"/>
</dbReference>
<keyword evidence="6" id="KW-0442">Lipid degradation</keyword>
<dbReference type="Gene3D" id="3.40.1090.10">
    <property type="entry name" value="Cytosolic phospholipase A2 catalytic domain"/>
    <property type="match status" value="2"/>
</dbReference>
<feature type="domain" description="C2" evidence="7">
    <location>
        <begin position="1"/>
        <end position="120"/>
    </location>
</feature>
<evidence type="ECO:0000256" key="3">
    <source>
        <dbReference type="ARBA" id="ARBA00022490"/>
    </source>
</evidence>
<evidence type="ECO:0000313" key="9">
    <source>
        <dbReference type="Proteomes" id="UP001217089"/>
    </source>
</evidence>
<keyword evidence="3 6" id="KW-0963">Cytoplasm</keyword>
<dbReference type="SUPFAM" id="SSF49562">
    <property type="entry name" value="C2 domain (Calcium/lipid-binding domain, CaLB)"/>
    <property type="match status" value="1"/>
</dbReference>
<dbReference type="Pfam" id="PF01735">
    <property type="entry name" value="PLA2_B"/>
    <property type="match status" value="1"/>
</dbReference>
<evidence type="ECO:0000256" key="6">
    <source>
        <dbReference type="RuleBase" id="RU362102"/>
    </source>
</evidence>
<dbReference type="EC" id="3.1.1.4" evidence="2 6"/>
<evidence type="ECO:0000256" key="2">
    <source>
        <dbReference type="ARBA" id="ARBA00013278"/>
    </source>
</evidence>
<dbReference type="SUPFAM" id="SSF52151">
    <property type="entry name" value="FabD/lysophospholipase-like"/>
    <property type="match status" value="2"/>
</dbReference>
<keyword evidence="5 6" id="KW-0443">Lipid metabolism</keyword>
<comment type="subcellular location">
    <subcellularLocation>
        <location evidence="1">Cytoplasm</location>
    </subcellularLocation>
</comment>
<dbReference type="PANTHER" id="PTHR10728:SF40">
    <property type="entry name" value="PATATIN FAMILY PROTEIN"/>
    <property type="match status" value="1"/>
</dbReference>
<dbReference type="InterPro" id="IPR000008">
    <property type="entry name" value="C2_dom"/>
</dbReference>
<dbReference type="PANTHER" id="PTHR10728">
    <property type="entry name" value="CYTOSOLIC PHOSPHOLIPASE A2"/>
    <property type="match status" value="1"/>
</dbReference>
<keyword evidence="9" id="KW-1185">Reference proteome</keyword>
<comment type="catalytic activity">
    <reaction evidence="6">
        <text>a 1,2-diacyl-sn-glycero-3-phosphocholine + H2O = a 1-acyl-sn-glycero-3-phosphocholine + a fatty acid + H(+)</text>
        <dbReference type="Rhea" id="RHEA:15801"/>
        <dbReference type="ChEBI" id="CHEBI:15377"/>
        <dbReference type="ChEBI" id="CHEBI:15378"/>
        <dbReference type="ChEBI" id="CHEBI:28868"/>
        <dbReference type="ChEBI" id="CHEBI:57643"/>
        <dbReference type="ChEBI" id="CHEBI:58168"/>
        <dbReference type="EC" id="3.1.1.4"/>
    </reaction>
</comment>
<dbReference type="EMBL" id="JARBDR010000640">
    <property type="protein sequence ID" value="KAJ8309820.1"/>
    <property type="molecule type" value="Genomic_DNA"/>
</dbReference>
<accession>A0ABQ9F112</accession>
<dbReference type="CDD" id="cd00030">
    <property type="entry name" value="C2"/>
    <property type="match status" value="1"/>
</dbReference>
<dbReference type="Pfam" id="PF00168">
    <property type="entry name" value="C2"/>
    <property type="match status" value="1"/>
</dbReference>
<dbReference type="Gene3D" id="2.60.40.150">
    <property type="entry name" value="C2 domain"/>
    <property type="match status" value="1"/>
</dbReference>
<keyword evidence="4 6" id="KW-0378">Hydrolase</keyword>
<evidence type="ECO:0000256" key="4">
    <source>
        <dbReference type="ARBA" id="ARBA00022801"/>
    </source>
</evidence>
<reference evidence="8 9" key="1">
    <citation type="submission" date="2022-12" db="EMBL/GenBank/DDBJ databases">
        <title>Chromosome-level genome of Tegillarca granosa.</title>
        <authorList>
            <person name="Kim J."/>
        </authorList>
    </citation>
    <scope>NUCLEOTIDE SEQUENCE [LARGE SCALE GENOMIC DNA]</scope>
    <source>
        <strain evidence="8">Teg-2019</strain>
        <tissue evidence="8">Adductor muscle</tissue>
    </source>
</reference>
<evidence type="ECO:0000256" key="1">
    <source>
        <dbReference type="ARBA" id="ARBA00004496"/>
    </source>
</evidence>
<dbReference type="InterPro" id="IPR016035">
    <property type="entry name" value="Acyl_Trfase/lysoPLipase"/>
</dbReference>
<dbReference type="Proteomes" id="UP001217089">
    <property type="component" value="Unassembled WGS sequence"/>
</dbReference>